<evidence type="ECO:0000313" key="4">
    <source>
        <dbReference type="Proteomes" id="UP000198662"/>
    </source>
</evidence>
<accession>A0A1G9JFZ8</accession>
<dbReference type="EMBL" id="FNGF01000005">
    <property type="protein sequence ID" value="SDL36311.1"/>
    <property type="molecule type" value="Genomic_DNA"/>
</dbReference>
<reference evidence="4" key="1">
    <citation type="submission" date="2016-10" db="EMBL/GenBank/DDBJ databases">
        <authorList>
            <person name="Varghese N."/>
            <person name="Submissions S."/>
        </authorList>
    </citation>
    <scope>NUCLEOTIDE SEQUENCE [LARGE SCALE GENOMIC DNA]</scope>
    <source>
        <strain evidence="4">CGMCC 4.3147</strain>
    </source>
</reference>
<gene>
    <name evidence="3" type="ORF">SAMN05216298_3616</name>
</gene>
<dbReference type="STRING" id="380244.SAMN05216298_3616"/>
<feature type="signal peptide" evidence="2">
    <location>
        <begin position="1"/>
        <end position="20"/>
    </location>
</feature>
<feature type="chain" id="PRO_5039669413" description="Septum formation" evidence="2">
    <location>
        <begin position="21"/>
        <end position="236"/>
    </location>
</feature>
<evidence type="ECO:0000313" key="3">
    <source>
        <dbReference type="EMBL" id="SDL36311.1"/>
    </source>
</evidence>
<keyword evidence="2" id="KW-0732">Signal</keyword>
<protein>
    <recommendedName>
        <fullName evidence="5">Septum formation</fullName>
    </recommendedName>
</protein>
<dbReference type="RefSeq" id="WP_091052192.1">
    <property type="nucleotide sequence ID" value="NZ_FNGF01000005.1"/>
</dbReference>
<dbReference type="Proteomes" id="UP000198662">
    <property type="component" value="Unassembled WGS sequence"/>
</dbReference>
<evidence type="ECO:0008006" key="5">
    <source>
        <dbReference type="Google" id="ProtNLM"/>
    </source>
</evidence>
<sequence>MNTKLGPFRRLLAVGGVALAGTVALTGCSLLESASPDDTESNEVTDEQADQAADAAPGDCLPEVYNGPDATAFTVECDAPEAFWTLTAIEKDPAVTASADGSIEDPSGIYAVCGDEVNAQLPGKPWTDWDMIYDPTSLKVDYLYCIEALGTPNAAGVTPVVPSNAGECFSTADWNIGVYDCADPLVDATLVSVIEVDQAEWETVDYDTLANEQCTSASYAPAMDYFGRTAAVFCID</sequence>
<dbReference type="AlphaFoldDB" id="A0A1G9JFZ8"/>
<evidence type="ECO:0000256" key="2">
    <source>
        <dbReference type="SAM" id="SignalP"/>
    </source>
</evidence>
<name>A0A1G9JFZ8_9ACTN</name>
<dbReference type="OrthoDB" id="5185871at2"/>
<keyword evidence="4" id="KW-1185">Reference proteome</keyword>
<proteinExistence type="predicted"/>
<feature type="region of interest" description="Disordered" evidence="1">
    <location>
        <begin position="32"/>
        <end position="59"/>
    </location>
</feature>
<evidence type="ECO:0000256" key="1">
    <source>
        <dbReference type="SAM" id="MobiDB-lite"/>
    </source>
</evidence>
<organism evidence="3 4">
    <name type="scientific">Glycomyces sambucus</name>
    <dbReference type="NCBI Taxonomy" id="380244"/>
    <lineage>
        <taxon>Bacteria</taxon>
        <taxon>Bacillati</taxon>
        <taxon>Actinomycetota</taxon>
        <taxon>Actinomycetes</taxon>
        <taxon>Glycomycetales</taxon>
        <taxon>Glycomycetaceae</taxon>
        <taxon>Glycomyces</taxon>
    </lineage>
</organism>
<feature type="compositionally biased region" description="Acidic residues" evidence="1">
    <location>
        <begin position="35"/>
        <end position="49"/>
    </location>
</feature>
<dbReference type="PROSITE" id="PS51257">
    <property type="entry name" value="PROKAR_LIPOPROTEIN"/>
    <property type="match status" value="1"/>
</dbReference>